<feature type="signal peptide" evidence="2">
    <location>
        <begin position="1"/>
        <end position="18"/>
    </location>
</feature>
<dbReference type="Proteomes" id="UP000240830">
    <property type="component" value="Unassembled WGS sequence"/>
</dbReference>
<accession>A0A2H9TQC6</accession>
<protein>
    <submittedName>
        <fullName evidence="3">Uncharacterized protein</fullName>
    </submittedName>
</protein>
<evidence type="ECO:0000313" key="3">
    <source>
        <dbReference type="EMBL" id="PJF19953.1"/>
    </source>
</evidence>
<feature type="chain" id="PRO_5014151186" evidence="2">
    <location>
        <begin position="19"/>
        <end position="151"/>
    </location>
</feature>
<evidence type="ECO:0000256" key="1">
    <source>
        <dbReference type="SAM" id="MobiDB-lite"/>
    </source>
</evidence>
<name>A0A2H9TQC6_9FUNG</name>
<keyword evidence="2" id="KW-0732">Signal</keyword>
<reference evidence="3 4" key="1">
    <citation type="submission" date="2016-10" db="EMBL/GenBank/DDBJ databases">
        <title>The genome of Paramicrosporidium saccamoebae is the missing link in understanding Cryptomycota and Microsporidia evolution.</title>
        <authorList>
            <person name="Quandt C.A."/>
            <person name="Beaudet D."/>
            <person name="Corsaro D."/>
            <person name="Michel R."/>
            <person name="Corradi N."/>
            <person name="James T."/>
        </authorList>
    </citation>
    <scope>NUCLEOTIDE SEQUENCE [LARGE SCALE GENOMIC DNA]</scope>
    <source>
        <strain evidence="3 4">KSL3</strain>
    </source>
</reference>
<evidence type="ECO:0000313" key="4">
    <source>
        <dbReference type="Proteomes" id="UP000240830"/>
    </source>
</evidence>
<dbReference type="AlphaFoldDB" id="A0A2H9TQC6"/>
<evidence type="ECO:0000256" key="2">
    <source>
        <dbReference type="SAM" id="SignalP"/>
    </source>
</evidence>
<sequence>MKLSIVFIAPALFLTAEAGGRFPRSEYRNLHAGYNQTNVGALRNRYEQEAQPQQSSYGGQNVRRLDNSRYDFLNKPYEGTPSYRAPPSRYPPPQRQAPVEEYYDTDLSYVPNSYSVPGRNYENPDGSYNLYAPLTVTNTEESHRRRHAPYY</sequence>
<feature type="compositionally biased region" description="Polar residues" evidence="1">
    <location>
        <begin position="50"/>
        <end position="59"/>
    </location>
</feature>
<proteinExistence type="predicted"/>
<dbReference type="EMBL" id="MTSL01000022">
    <property type="protein sequence ID" value="PJF19953.1"/>
    <property type="molecule type" value="Genomic_DNA"/>
</dbReference>
<organism evidence="3 4">
    <name type="scientific">Paramicrosporidium saccamoebae</name>
    <dbReference type="NCBI Taxonomy" id="1246581"/>
    <lineage>
        <taxon>Eukaryota</taxon>
        <taxon>Fungi</taxon>
        <taxon>Fungi incertae sedis</taxon>
        <taxon>Cryptomycota</taxon>
        <taxon>Cryptomycota incertae sedis</taxon>
        <taxon>Paramicrosporidium</taxon>
    </lineage>
</organism>
<keyword evidence="4" id="KW-1185">Reference proteome</keyword>
<comment type="caution">
    <text evidence="3">The sequence shown here is derived from an EMBL/GenBank/DDBJ whole genome shotgun (WGS) entry which is preliminary data.</text>
</comment>
<gene>
    <name evidence="3" type="ORF">PSACC_00231</name>
</gene>
<feature type="region of interest" description="Disordered" evidence="1">
    <location>
        <begin position="48"/>
        <end position="98"/>
    </location>
</feature>